<dbReference type="InterPro" id="IPR036902">
    <property type="entry name" value="Ta1353-like_sf"/>
</dbReference>
<name>A0A660SNF4_UNCT6</name>
<organism evidence="1 2">
    <name type="scientific">candidate division TA06 bacterium</name>
    <dbReference type="NCBI Taxonomy" id="2250710"/>
    <lineage>
        <taxon>Bacteria</taxon>
        <taxon>Bacteria division TA06</taxon>
    </lineage>
</organism>
<proteinExistence type="predicted"/>
<dbReference type="GO" id="GO:0016740">
    <property type="term" value="F:transferase activity"/>
    <property type="evidence" value="ECO:0007669"/>
    <property type="project" value="UniProtKB-KW"/>
</dbReference>
<comment type="caution">
    <text evidence="1">The sequence shown here is derived from an EMBL/GenBank/DDBJ whole genome shotgun (WGS) entry which is preliminary data.</text>
</comment>
<reference evidence="1 2" key="1">
    <citation type="submission" date="2018-06" db="EMBL/GenBank/DDBJ databases">
        <title>Extensive metabolic versatility and redundancy in microbially diverse, dynamic hydrothermal sediments.</title>
        <authorList>
            <person name="Dombrowski N."/>
            <person name="Teske A."/>
            <person name="Baker B.J."/>
        </authorList>
    </citation>
    <scope>NUCLEOTIDE SEQUENCE [LARGE SCALE GENOMIC DNA]</scope>
    <source>
        <strain evidence="1">B10_G13</strain>
    </source>
</reference>
<evidence type="ECO:0000313" key="1">
    <source>
        <dbReference type="EMBL" id="RKX72327.1"/>
    </source>
</evidence>
<sequence>MEEIKLLRYRIKNPNKYNLIFGQSHFIKSIEDLYETIITVCPKGKFGIAFSEASPPYLIRYEGTDKECTDLSISNLNEIKAGHSFLIFLKDIYPINILTQIKNLQEVCTIFAATANDIDVILAETDLGRGVLGIVDGMSVKGVETDEDKITRKDLLRKIIGYKF</sequence>
<accession>A0A660SNF4</accession>
<dbReference type="Proteomes" id="UP000271125">
    <property type="component" value="Unassembled WGS sequence"/>
</dbReference>
<dbReference type="PANTHER" id="PTHR36155:SF1">
    <property type="entry name" value="BLL5354 PROTEIN"/>
    <property type="match status" value="1"/>
</dbReference>
<dbReference type="AlphaFoldDB" id="A0A660SNF4"/>
<keyword evidence="1" id="KW-0808">Transferase</keyword>
<dbReference type="Gene3D" id="3.40.1520.10">
    <property type="entry name" value="Ta1353-like"/>
    <property type="match status" value="1"/>
</dbReference>
<dbReference type="InterPro" id="IPR007153">
    <property type="entry name" value="Adenosine_kinase"/>
</dbReference>
<evidence type="ECO:0000313" key="2">
    <source>
        <dbReference type="Proteomes" id="UP000271125"/>
    </source>
</evidence>
<gene>
    <name evidence="1" type="ORF">DRP43_01055</name>
</gene>
<dbReference type="Pfam" id="PF04008">
    <property type="entry name" value="Adenosine_kin"/>
    <property type="match status" value="1"/>
</dbReference>
<dbReference type="EMBL" id="QNBD01000029">
    <property type="protein sequence ID" value="RKX72327.1"/>
    <property type="molecule type" value="Genomic_DNA"/>
</dbReference>
<dbReference type="SUPFAM" id="SSF103165">
    <property type="entry name" value="Ta1353-like"/>
    <property type="match status" value="1"/>
</dbReference>
<protein>
    <submittedName>
        <fullName evidence="1">Adenosine monophosphate-protein transferase</fullName>
    </submittedName>
</protein>
<dbReference type="PANTHER" id="PTHR36155">
    <property type="entry name" value="BLL5354 PROTEIN"/>
    <property type="match status" value="1"/>
</dbReference>